<comment type="caution">
    <text evidence="1">The sequence shown here is derived from an EMBL/GenBank/DDBJ whole genome shotgun (WGS) entry which is preliminary data.</text>
</comment>
<protein>
    <submittedName>
        <fullName evidence="1">Uncharacterized protein</fullName>
    </submittedName>
</protein>
<dbReference type="Proteomes" id="UP001320706">
    <property type="component" value="Unassembled WGS sequence"/>
</dbReference>
<accession>A0ACC3S8R6</accession>
<sequence>MAQTTGTTHHIVALETIHCPIPEFKLPPSHSYTLTSYHRTPPPDLHSRIRTATIILTSICRLDATALSAQVTPHLKMVAVMASGTDCVDLSACASRGIRVSNCPGANVEAVAEHAMGLYFATRRNMMPLCRAVVEDEYARSGSLIAKMRVRGRGPRTLREETMGVVGYGAIGKRIAELAKALGMRVIIADRKAARTAANSVGDVNGVLRTPFEELLFQASVLVLCCPLTPDTRNLLSVREFEVMQPDAVVINVSRGGVVDERALLGALKKGQTGEGGGIAGAGIDVFLQEPAGSDNNILVRGAIEKSGLKLVLTPHVAWYAEQTLANLQSLVKQCIEGWVGGVGVNVVA</sequence>
<evidence type="ECO:0000313" key="1">
    <source>
        <dbReference type="EMBL" id="KAK8201586.1"/>
    </source>
</evidence>
<gene>
    <name evidence="1" type="ORF">M8818_005840</name>
</gene>
<dbReference type="EMBL" id="JAMKPW020000034">
    <property type="protein sequence ID" value="KAK8201586.1"/>
    <property type="molecule type" value="Genomic_DNA"/>
</dbReference>
<keyword evidence="2" id="KW-1185">Reference proteome</keyword>
<organism evidence="1 2">
    <name type="scientific">Zalaria obscura</name>
    <dbReference type="NCBI Taxonomy" id="2024903"/>
    <lineage>
        <taxon>Eukaryota</taxon>
        <taxon>Fungi</taxon>
        <taxon>Dikarya</taxon>
        <taxon>Ascomycota</taxon>
        <taxon>Pezizomycotina</taxon>
        <taxon>Dothideomycetes</taxon>
        <taxon>Dothideomycetidae</taxon>
        <taxon>Dothideales</taxon>
        <taxon>Zalariaceae</taxon>
        <taxon>Zalaria</taxon>
    </lineage>
</organism>
<name>A0ACC3S8R6_9PEZI</name>
<evidence type="ECO:0000313" key="2">
    <source>
        <dbReference type="Proteomes" id="UP001320706"/>
    </source>
</evidence>
<proteinExistence type="predicted"/>
<reference evidence="1" key="1">
    <citation type="submission" date="2024-02" db="EMBL/GenBank/DDBJ databases">
        <title>Metagenome Assembled Genome of Zalaria obscura JY119.</title>
        <authorList>
            <person name="Vighnesh L."/>
            <person name="Jagadeeshwari U."/>
            <person name="Venkata Ramana C."/>
            <person name="Sasikala C."/>
        </authorList>
    </citation>
    <scope>NUCLEOTIDE SEQUENCE</scope>
    <source>
        <strain evidence="1">JY119</strain>
    </source>
</reference>